<name>A0A9P4KEE8_9PLEO</name>
<keyword evidence="2" id="KW-1185">Reference proteome</keyword>
<sequence length="79" mass="8967">MRLEEAFCLWCRFKDKYNIITIFVLYSYAVGRIIHATLATANAGIWCGDKATNYLNTLFTNYGANDESYGSVAVKLDRT</sequence>
<comment type="caution">
    <text evidence="1">The sequence shown here is derived from an EMBL/GenBank/DDBJ whole genome shotgun (WGS) entry which is preliminary data.</text>
</comment>
<gene>
    <name evidence="1" type="ORF">CC78DRAFT_120692</name>
</gene>
<dbReference type="EMBL" id="ML986596">
    <property type="protein sequence ID" value="KAF2266616.1"/>
    <property type="molecule type" value="Genomic_DNA"/>
</dbReference>
<dbReference type="Proteomes" id="UP000800093">
    <property type="component" value="Unassembled WGS sequence"/>
</dbReference>
<reference evidence="2" key="1">
    <citation type="journal article" date="2020" name="Stud. Mycol.">
        <title>101 Dothideomycetes genomes: A test case for predicting lifestyles and emergence of pathogens.</title>
        <authorList>
            <person name="Haridas S."/>
            <person name="Albert R."/>
            <person name="Binder M."/>
            <person name="Bloem J."/>
            <person name="LaButti K."/>
            <person name="Salamov A."/>
            <person name="Andreopoulos B."/>
            <person name="Baker S."/>
            <person name="Barry K."/>
            <person name="Bills G."/>
            <person name="Bluhm B."/>
            <person name="Cannon C."/>
            <person name="Castanera R."/>
            <person name="Culley D."/>
            <person name="Daum C."/>
            <person name="Ezra D."/>
            <person name="Gonzalez J."/>
            <person name="Henrissat B."/>
            <person name="Kuo A."/>
            <person name="Liang C."/>
            <person name="Lipzen A."/>
            <person name="Lutzoni F."/>
            <person name="Magnuson J."/>
            <person name="Mondo S."/>
            <person name="Nolan M."/>
            <person name="Ohm R."/>
            <person name="Pangilinan J."/>
            <person name="Park H.-J."/>
            <person name="Ramirez L."/>
            <person name="Alfaro M."/>
            <person name="Sun H."/>
            <person name="Tritt A."/>
            <person name="Yoshinaga Y."/>
            <person name="Zwiers L.-H."/>
            <person name="Turgeon B."/>
            <person name="Goodwin S."/>
            <person name="Spatafora J."/>
            <person name="Crous P."/>
            <person name="Grigoriev I."/>
        </authorList>
    </citation>
    <scope>NUCLEOTIDE SEQUENCE [LARGE SCALE GENOMIC DNA]</scope>
    <source>
        <strain evidence="2">CBS 304.66</strain>
    </source>
</reference>
<dbReference type="AlphaFoldDB" id="A0A9P4KEE8"/>
<evidence type="ECO:0000313" key="1">
    <source>
        <dbReference type="EMBL" id="KAF2266616.1"/>
    </source>
</evidence>
<organism evidence="1 2">
    <name type="scientific">Lojkania enalia</name>
    <dbReference type="NCBI Taxonomy" id="147567"/>
    <lineage>
        <taxon>Eukaryota</taxon>
        <taxon>Fungi</taxon>
        <taxon>Dikarya</taxon>
        <taxon>Ascomycota</taxon>
        <taxon>Pezizomycotina</taxon>
        <taxon>Dothideomycetes</taxon>
        <taxon>Pleosporomycetidae</taxon>
        <taxon>Pleosporales</taxon>
        <taxon>Pleosporales incertae sedis</taxon>
        <taxon>Lojkania</taxon>
    </lineage>
</organism>
<proteinExistence type="predicted"/>
<protein>
    <submittedName>
        <fullName evidence="1">Uncharacterized protein</fullName>
    </submittedName>
</protein>
<evidence type="ECO:0000313" key="2">
    <source>
        <dbReference type="Proteomes" id="UP000800093"/>
    </source>
</evidence>
<accession>A0A9P4KEE8</accession>